<dbReference type="InterPro" id="IPR002109">
    <property type="entry name" value="Glutaredoxin"/>
</dbReference>
<dbReference type="AlphaFoldDB" id="A0A1J4V7K4"/>
<feature type="domain" description="Glutaredoxin" evidence="1">
    <location>
        <begin position="4"/>
        <end position="63"/>
    </location>
</feature>
<protein>
    <submittedName>
        <fullName evidence="2">NrdH-redoxin</fullName>
    </submittedName>
</protein>
<dbReference type="InterPro" id="IPR051548">
    <property type="entry name" value="Grx-like_ET"/>
</dbReference>
<dbReference type="InterPro" id="IPR036249">
    <property type="entry name" value="Thioredoxin-like_sf"/>
</dbReference>
<dbReference type="CDD" id="cd02976">
    <property type="entry name" value="NrdH"/>
    <property type="match status" value="1"/>
</dbReference>
<dbReference type="PANTHER" id="PTHR34386">
    <property type="entry name" value="GLUTAREDOXIN"/>
    <property type="match status" value="1"/>
</dbReference>
<dbReference type="EMBL" id="MNVN01000014">
    <property type="protein sequence ID" value="OIO30757.1"/>
    <property type="molecule type" value="Genomic_DNA"/>
</dbReference>
<evidence type="ECO:0000313" key="3">
    <source>
        <dbReference type="Proteomes" id="UP000181992"/>
    </source>
</evidence>
<organism evidence="2 3">
    <name type="scientific">Candidatus Nomurabacteria bacterium CG1_02_43_90</name>
    <dbReference type="NCBI Taxonomy" id="1805281"/>
    <lineage>
        <taxon>Bacteria</taxon>
        <taxon>Candidatus Nomuraibacteriota</taxon>
    </lineage>
</organism>
<dbReference type="GO" id="GO:0009055">
    <property type="term" value="F:electron transfer activity"/>
    <property type="evidence" value="ECO:0007669"/>
    <property type="project" value="TreeGrafter"/>
</dbReference>
<comment type="caution">
    <text evidence="2">The sequence shown here is derived from an EMBL/GenBank/DDBJ whole genome shotgun (WGS) entry which is preliminary data.</text>
</comment>
<evidence type="ECO:0000259" key="1">
    <source>
        <dbReference type="Pfam" id="PF00462"/>
    </source>
</evidence>
<gene>
    <name evidence="2" type="ORF">AUJ77_01885</name>
</gene>
<proteinExistence type="predicted"/>
<accession>A0A1J4V7K4</accession>
<dbReference type="Proteomes" id="UP000181992">
    <property type="component" value="Unassembled WGS sequence"/>
</dbReference>
<evidence type="ECO:0000313" key="2">
    <source>
        <dbReference type="EMBL" id="OIO30757.1"/>
    </source>
</evidence>
<dbReference type="STRING" id="1805281.AUJ77_01885"/>
<dbReference type="Gene3D" id="3.40.30.10">
    <property type="entry name" value="Glutaredoxin"/>
    <property type="match status" value="1"/>
</dbReference>
<dbReference type="SUPFAM" id="SSF52833">
    <property type="entry name" value="Thioredoxin-like"/>
    <property type="match status" value="1"/>
</dbReference>
<dbReference type="Pfam" id="PF00462">
    <property type="entry name" value="Glutaredoxin"/>
    <property type="match status" value="1"/>
</dbReference>
<dbReference type="GO" id="GO:0045454">
    <property type="term" value="P:cell redox homeostasis"/>
    <property type="evidence" value="ECO:0007669"/>
    <property type="project" value="TreeGrafter"/>
</dbReference>
<reference evidence="2 3" key="1">
    <citation type="journal article" date="2016" name="Environ. Microbiol.">
        <title>Genomic resolution of a cold subsurface aquifer community provides metabolic insights for novel microbes adapted to high CO concentrations.</title>
        <authorList>
            <person name="Probst A.J."/>
            <person name="Castelle C.J."/>
            <person name="Singh A."/>
            <person name="Brown C.T."/>
            <person name="Anantharaman K."/>
            <person name="Sharon I."/>
            <person name="Hug L.A."/>
            <person name="Burstein D."/>
            <person name="Emerson J.B."/>
            <person name="Thomas B.C."/>
            <person name="Banfield J.F."/>
        </authorList>
    </citation>
    <scope>NUCLEOTIDE SEQUENCE [LARGE SCALE GENOMIC DNA]</scope>
    <source>
        <strain evidence="2">CG1_02_43_90</strain>
    </source>
</reference>
<dbReference type="PROSITE" id="PS51354">
    <property type="entry name" value="GLUTAREDOXIN_2"/>
    <property type="match status" value="1"/>
</dbReference>
<name>A0A1J4V7K4_9BACT</name>
<sequence length="77" mass="8731">MKEVTIYTTPTCHYCKDAKAFFTESNVPYAEHNVSTDIEKRKEMIERSGQMGVPVIFVGDEMIIGFDKARLSELLGL</sequence>
<dbReference type="PANTHER" id="PTHR34386:SF1">
    <property type="entry name" value="GLUTAREDOXIN-LIKE PROTEIN NRDH"/>
    <property type="match status" value="1"/>
</dbReference>